<dbReference type="Pfam" id="PF14065">
    <property type="entry name" value="Pvc16_N"/>
    <property type="match status" value="1"/>
</dbReference>
<proteinExistence type="predicted"/>
<comment type="caution">
    <text evidence="2">The sequence shown here is derived from an EMBL/GenBank/DDBJ whole genome shotgun (WGS) entry which is preliminary data.</text>
</comment>
<organism evidence="2 3">
    <name type="scientific">Catenuloplanes niger</name>
    <dbReference type="NCBI Taxonomy" id="587534"/>
    <lineage>
        <taxon>Bacteria</taxon>
        <taxon>Bacillati</taxon>
        <taxon>Actinomycetota</taxon>
        <taxon>Actinomycetes</taxon>
        <taxon>Micromonosporales</taxon>
        <taxon>Micromonosporaceae</taxon>
        <taxon>Catenuloplanes</taxon>
    </lineage>
</organism>
<protein>
    <recommendedName>
        <fullName evidence="1">Pvc16 N-terminal domain-containing protein</fullName>
    </recommendedName>
</protein>
<dbReference type="Proteomes" id="UP001183629">
    <property type="component" value="Unassembled WGS sequence"/>
</dbReference>
<dbReference type="EMBL" id="JAVDYC010000001">
    <property type="protein sequence ID" value="MDR7327310.1"/>
    <property type="molecule type" value="Genomic_DNA"/>
</dbReference>
<accession>A0AAE4CWK4</accession>
<reference evidence="2 3" key="1">
    <citation type="submission" date="2023-07" db="EMBL/GenBank/DDBJ databases">
        <title>Sequencing the genomes of 1000 actinobacteria strains.</title>
        <authorList>
            <person name="Klenk H.-P."/>
        </authorList>
    </citation>
    <scope>NUCLEOTIDE SEQUENCE [LARGE SCALE GENOMIC DNA]</scope>
    <source>
        <strain evidence="2 3">DSM 44711</strain>
    </source>
</reference>
<keyword evidence="3" id="KW-1185">Reference proteome</keyword>
<sequence length="191" mass="20961">MGDHNVIADVSTTLRDVLNAALSPMGIAAELNDLSEPVQYPTPKLTIFLYEIAEDPASRNRPPVRVEPVAGSPLRTRKPPMALLLRYLFTAWGGDQVTQHQMLGRVMQTLYDDAIFNGAQLGGGLAGSTDALHLTLTPLTLDQKSYVWYALQKPYRLSLNYEVRVVNLDSTTESAASPVLRRSLVTGTVPR</sequence>
<evidence type="ECO:0000313" key="3">
    <source>
        <dbReference type="Proteomes" id="UP001183629"/>
    </source>
</evidence>
<dbReference type="RefSeq" id="WP_310424514.1">
    <property type="nucleotide sequence ID" value="NZ_JAVDYC010000001.1"/>
</dbReference>
<evidence type="ECO:0000259" key="1">
    <source>
        <dbReference type="Pfam" id="PF14065"/>
    </source>
</evidence>
<name>A0AAE4CWK4_9ACTN</name>
<gene>
    <name evidence="2" type="ORF">J2S44_007560</name>
</gene>
<evidence type="ECO:0000313" key="2">
    <source>
        <dbReference type="EMBL" id="MDR7327310.1"/>
    </source>
</evidence>
<dbReference type="InterPro" id="IPR025351">
    <property type="entry name" value="Pvc16_N"/>
</dbReference>
<dbReference type="AlphaFoldDB" id="A0AAE4CWK4"/>
<feature type="domain" description="Pvc16 N-terminal" evidence="1">
    <location>
        <begin position="9"/>
        <end position="180"/>
    </location>
</feature>